<dbReference type="InterPro" id="IPR001670">
    <property type="entry name" value="ADH_Fe/GldA"/>
</dbReference>
<dbReference type="GO" id="GO:0016491">
    <property type="term" value="F:oxidoreductase activity"/>
    <property type="evidence" value="ECO:0007669"/>
    <property type="project" value="UniProtKB-KW"/>
</dbReference>
<dbReference type="SUPFAM" id="SSF56796">
    <property type="entry name" value="Dehydroquinate synthase-like"/>
    <property type="match status" value="1"/>
</dbReference>
<dbReference type="Gene3D" id="3.40.50.1970">
    <property type="match status" value="1"/>
</dbReference>
<organism evidence="3">
    <name type="scientific">marine sediment metagenome</name>
    <dbReference type="NCBI Taxonomy" id="412755"/>
    <lineage>
        <taxon>unclassified sequences</taxon>
        <taxon>metagenomes</taxon>
        <taxon>ecological metagenomes</taxon>
    </lineage>
</organism>
<name>X1SRQ5_9ZZZZ</name>
<dbReference type="EMBL" id="BARW01022103">
    <property type="protein sequence ID" value="GAI95618.1"/>
    <property type="molecule type" value="Genomic_DNA"/>
</dbReference>
<accession>X1SRQ5</accession>
<proteinExistence type="predicted"/>
<reference evidence="3" key="1">
    <citation type="journal article" date="2014" name="Front. Microbiol.">
        <title>High frequency of phylogenetically diverse reductive dehalogenase-homologous genes in deep subseafloor sedimentary metagenomes.</title>
        <authorList>
            <person name="Kawai M."/>
            <person name="Futagami T."/>
            <person name="Toyoda A."/>
            <person name="Takaki Y."/>
            <person name="Nishi S."/>
            <person name="Hori S."/>
            <person name="Arai W."/>
            <person name="Tsubouchi T."/>
            <person name="Morono Y."/>
            <person name="Uchiyama I."/>
            <person name="Ito T."/>
            <person name="Fujiyama A."/>
            <person name="Inagaki F."/>
            <person name="Takami H."/>
        </authorList>
    </citation>
    <scope>NUCLEOTIDE SEQUENCE</scope>
    <source>
        <strain evidence="3">Expedition CK06-06</strain>
    </source>
</reference>
<gene>
    <name evidence="3" type="ORF">S12H4_36989</name>
</gene>
<evidence type="ECO:0000313" key="3">
    <source>
        <dbReference type="EMBL" id="GAI95618.1"/>
    </source>
</evidence>
<keyword evidence="1" id="KW-0560">Oxidoreductase</keyword>
<dbReference type="Pfam" id="PF00465">
    <property type="entry name" value="Fe-ADH"/>
    <property type="match status" value="1"/>
</dbReference>
<comment type="caution">
    <text evidence="3">The sequence shown here is derived from an EMBL/GenBank/DDBJ whole genome shotgun (WGS) entry which is preliminary data.</text>
</comment>
<dbReference type="GO" id="GO:0046872">
    <property type="term" value="F:metal ion binding"/>
    <property type="evidence" value="ECO:0007669"/>
    <property type="project" value="InterPro"/>
</dbReference>
<feature type="domain" description="Alcohol dehydrogenase iron-type/glycerol dehydrogenase GldA" evidence="2">
    <location>
        <begin position="1"/>
        <end position="62"/>
    </location>
</feature>
<dbReference type="AlphaFoldDB" id="X1SRQ5"/>
<sequence length="62" mass="6917">KALVVLGRNAMRKSGALDRLTHLLTENNLEYIIYENIPSDPTVETVDTGTSLARKDNFSQII</sequence>
<feature type="non-terminal residue" evidence="3">
    <location>
        <position position="1"/>
    </location>
</feature>
<evidence type="ECO:0000256" key="1">
    <source>
        <dbReference type="ARBA" id="ARBA00023002"/>
    </source>
</evidence>
<evidence type="ECO:0000259" key="2">
    <source>
        <dbReference type="Pfam" id="PF00465"/>
    </source>
</evidence>
<protein>
    <recommendedName>
        <fullName evidence="2">Alcohol dehydrogenase iron-type/glycerol dehydrogenase GldA domain-containing protein</fullName>
    </recommendedName>
</protein>